<dbReference type="Gene3D" id="3.20.20.450">
    <property type="entry name" value="EAL domain"/>
    <property type="match status" value="1"/>
</dbReference>
<dbReference type="CDD" id="cd01948">
    <property type="entry name" value="EAL"/>
    <property type="match status" value="1"/>
</dbReference>
<feature type="domain" description="EAL" evidence="2">
    <location>
        <begin position="168"/>
        <end position="421"/>
    </location>
</feature>
<dbReference type="GO" id="GO:0071111">
    <property type="term" value="F:cyclic-guanylate-specific phosphodiesterase activity"/>
    <property type="evidence" value="ECO:0007669"/>
    <property type="project" value="InterPro"/>
</dbReference>
<dbReference type="InterPro" id="IPR050706">
    <property type="entry name" value="Cyclic-di-GMP_PDE-like"/>
</dbReference>
<gene>
    <name evidence="3" type="ORF">SAMCFNEI73_pB0313</name>
</gene>
<dbReference type="PANTHER" id="PTHR33121:SF79">
    <property type="entry name" value="CYCLIC DI-GMP PHOSPHODIESTERASE PDED-RELATED"/>
    <property type="match status" value="1"/>
</dbReference>
<keyword evidence="3" id="KW-0418">Kinase</keyword>
<dbReference type="PROSITE" id="PS50883">
    <property type="entry name" value="EAL"/>
    <property type="match status" value="1"/>
</dbReference>
<keyword evidence="4" id="KW-1185">Reference proteome</keyword>
<dbReference type="EMBL" id="CP013109">
    <property type="protein sequence ID" value="APG93510.1"/>
    <property type="molecule type" value="Genomic_DNA"/>
</dbReference>
<dbReference type="SUPFAM" id="SSF141868">
    <property type="entry name" value="EAL domain-like"/>
    <property type="match status" value="1"/>
</dbReference>
<dbReference type="Proteomes" id="UP000182306">
    <property type="component" value="Plasmid B"/>
</dbReference>
<keyword evidence="3" id="KW-0808">Transferase</keyword>
<dbReference type="GO" id="GO:0016301">
    <property type="term" value="F:kinase activity"/>
    <property type="evidence" value="ECO:0007669"/>
    <property type="project" value="UniProtKB-KW"/>
</dbReference>
<dbReference type="AlphaFoldDB" id="A0A1L3LTW7"/>
<dbReference type="InterPro" id="IPR001633">
    <property type="entry name" value="EAL_dom"/>
</dbReference>
<evidence type="ECO:0000259" key="2">
    <source>
        <dbReference type="PROSITE" id="PS50883"/>
    </source>
</evidence>
<protein>
    <submittedName>
        <fullName evidence="3">Histidine kinase</fullName>
    </submittedName>
</protein>
<dbReference type="SMART" id="SM00052">
    <property type="entry name" value="EAL"/>
    <property type="match status" value="1"/>
</dbReference>
<dbReference type="PANTHER" id="PTHR33121">
    <property type="entry name" value="CYCLIC DI-GMP PHOSPHODIESTERASE PDEF"/>
    <property type="match status" value="1"/>
</dbReference>
<organism evidence="3 4">
    <name type="scientific">Sinorhizobium americanum</name>
    <dbReference type="NCBI Taxonomy" id="194963"/>
    <lineage>
        <taxon>Bacteria</taxon>
        <taxon>Pseudomonadati</taxon>
        <taxon>Pseudomonadota</taxon>
        <taxon>Alphaproteobacteria</taxon>
        <taxon>Hyphomicrobiales</taxon>
        <taxon>Rhizobiaceae</taxon>
        <taxon>Sinorhizobium/Ensifer group</taxon>
        <taxon>Sinorhizobium</taxon>
    </lineage>
</organism>
<feature type="region of interest" description="Disordered" evidence="1">
    <location>
        <begin position="415"/>
        <end position="435"/>
    </location>
</feature>
<evidence type="ECO:0000313" key="4">
    <source>
        <dbReference type="Proteomes" id="UP000182306"/>
    </source>
</evidence>
<dbReference type="Pfam" id="PF00563">
    <property type="entry name" value="EAL"/>
    <property type="match status" value="1"/>
</dbReference>
<proteinExistence type="predicted"/>
<sequence>MLTLSRTLGVADAVMLPCPLLRSSTPFGLAVEAKAWRWSGVSADAASFTCRQKHGAVPVRGLAGRRHTADVAAATRHSPWRPPTPEDHHISEGDNAMRLSSIMVEIPSGWATNAGFRRRSARFCSKSIRRMPQKGAERITSRGVDLAQLQLRLVRGSERRSRARANMICNELDNIVRAVQQTGQLKRIGFSVQQVNSVNAHHEVLYSECLARLVKADGTVITASEFVPALEASGYAPKLDCHMLNLAVDWLSNNANGSLGCNISTLSFSDSEPRAMLYDQLYQHRSLAPRLVLEITERSPIAKLSCTAEFVKDIRRLGYRVAVDDFGAGFSTPEAIFSMAVDIVKVDSFFVQSSSRPDADRLLHHMVGLASCVAPTIVVEGVETYNQLTLARAAGATHVQGYLLSEPTLSPIHPGLARSGGMDIGESTRNATTTS</sequence>
<evidence type="ECO:0000256" key="1">
    <source>
        <dbReference type="SAM" id="MobiDB-lite"/>
    </source>
</evidence>
<geneLocation type="plasmid" evidence="3 4">
    <name>B</name>
</geneLocation>
<dbReference type="OrthoDB" id="23692at2"/>
<accession>A0A1L3LTW7</accession>
<reference evidence="3 4" key="1">
    <citation type="submission" date="2015-10" db="EMBL/GenBank/DDBJ databases">
        <title>Genomic differences between typical nodule nitrogen-fixing rhizobial strains and those coming from bean seeds.</title>
        <authorList>
            <person name="Peralta H."/>
            <person name="Aguilar-Vera A."/>
            <person name="Diaz R."/>
            <person name="Mora Y."/>
            <person name="Martinez-Batallar G."/>
            <person name="Salazar E."/>
            <person name="Vargas-Lagunas C."/>
            <person name="Encarnacion S."/>
            <person name="Girard L."/>
            <person name="Mora J."/>
        </authorList>
    </citation>
    <scope>NUCLEOTIDE SEQUENCE [LARGE SCALE GENOMIC DNA]</scope>
    <source>
        <strain evidence="3 4">CFNEI 73</strain>
        <plasmid evidence="3 4">B</plasmid>
    </source>
</reference>
<keyword evidence="3" id="KW-0614">Plasmid</keyword>
<evidence type="ECO:0000313" key="3">
    <source>
        <dbReference type="EMBL" id="APG93510.1"/>
    </source>
</evidence>
<dbReference type="InterPro" id="IPR035919">
    <property type="entry name" value="EAL_sf"/>
</dbReference>
<name>A0A1L3LTW7_9HYPH</name>
<dbReference type="KEGG" id="same:SAMCFNEI73_pB0313"/>